<keyword evidence="2" id="KW-0812">Transmembrane</keyword>
<feature type="region of interest" description="Disordered" evidence="1">
    <location>
        <begin position="240"/>
        <end position="296"/>
    </location>
</feature>
<accession>A0A7J7FC59</accession>
<organism evidence="3 4">
    <name type="scientific">Diceros bicornis minor</name>
    <name type="common">South-central black rhinoceros</name>
    <dbReference type="NCBI Taxonomy" id="77932"/>
    <lineage>
        <taxon>Eukaryota</taxon>
        <taxon>Metazoa</taxon>
        <taxon>Chordata</taxon>
        <taxon>Craniata</taxon>
        <taxon>Vertebrata</taxon>
        <taxon>Euteleostomi</taxon>
        <taxon>Mammalia</taxon>
        <taxon>Eutheria</taxon>
        <taxon>Laurasiatheria</taxon>
        <taxon>Perissodactyla</taxon>
        <taxon>Rhinocerotidae</taxon>
        <taxon>Diceros</taxon>
    </lineage>
</organism>
<evidence type="ECO:0000256" key="2">
    <source>
        <dbReference type="SAM" id="Phobius"/>
    </source>
</evidence>
<feature type="compositionally biased region" description="Low complexity" evidence="1">
    <location>
        <begin position="182"/>
        <end position="210"/>
    </location>
</feature>
<dbReference type="Proteomes" id="UP000551758">
    <property type="component" value="Unassembled WGS sequence"/>
</dbReference>
<evidence type="ECO:0008006" key="5">
    <source>
        <dbReference type="Google" id="ProtNLM"/>
    </source>
</evidence>
<reference evidence="3 4" key="1">
    <citation type="journal article" date="2020" name="Mol. Biol. Evol.">
        <title>Interspecific Gene Flow and the Evolution of Specialization in Black and White Rhinoceros.</title>
        <authorList>
            <person name="Moodley Y."/>
            <person name="Westbury M.V."/>
            <person name="Russo I.M."/>
            <person name="Gopalakrishnan S."/>
            <person name="Rakotoarivelo A."/>
            <person name="Olsen R.A."/>
            <person name="Prost S."/>
            <person name="Tunstall T."/>
            <person name="Ryder O.A."/>
            <person name="Dalen L."/>
            <person name="Bruford M.W."/>
        </authorList>
    </citation>
    <scope>NUCLEOTIDE SEQUENCE [LARGE SCALE GENOMIC DNA]</scope>
    <source>
        <strain evidence="3">SBR-YM</strain>
        <tissue evidence="3">Skin</tissue>
    </source>
</reference>
<evidence type="ECO:0000313" key="4">
    <source>
        <dbReference type="Proteomes" id="UP000551758"/>
    </source>
</evidence>
<feature type="transmembrane region" description="Helical" evidence="2">
    <location>
        <begin position="53"/>
        <end position="77"/>
    </location>
</feature>
<dbReference type="EMBL" id="JACDTQ010000812">
    <property type="protein sequence ID" value="KAF5925286.1"/>
    <property type="molecule type" value="Genomic_DNA"/>
</dbReference>
<protein>
    <recommendedName>
        <fullName evidence="5">Transmembrane protein</fullName>
    </recommendedName>
</protein>
<keyword evidence="2" id="KW-0472">Membrane</keyword>
<proteinExistence type="predicted"/>
<keyword evidence="4" id="KW-1185">Reference proteome</keyword>
<evidence type="ECO:0000256" key="1">
    <source>
        <dbReference type="SAM" id="MobiDB-lite"/>
    </source>
</evidence>
<gene>
    <name evidence="3" type="ORF">HPG69_001730</name>
</gene>
<name>A0A7J7FC59_DICBM</name>
<feature type="compositionally biased region" description="Basic and acidic residues" evidence="1">
    <location>
        <begin position="267"/>
        <end position="296"/>
    </location>
</feature>
<evidence type="ECO:0000313" key="3">
    <source>
        <dbReference type="EMBL" id="KAF5925286.1"/>
    </source>
</evidence>
<feature type="compositionally biased region" description="Basic and acidic residues" evidence="1">
    <location>
        <begin position="241"/>
        <end position="251"/>
    </location>
</feature>
<feature type="region of interest" description="Disordered" evidence="1">
    <location>
        <begin position="168"/>
        <end position="226"/>
    </location>
</feature>
<comment type="caution">
    <text evidence="3">The sequence shown here is derived from an EMBL/GenBank/DDBJ whole genome shotgun (WGS) entry which is preliminary data.</text>
</comment>
<dbReference type="AlphaFoldDB" id="A0A7J7FC59"/>
<sequence length="296" mass="33841">MERREESAMNFHSVYNASILGYPTYRPVLPYRMHRFFSMPAYQRQLLERTRSYIRMFCAGLMGFIFVLLLCLTPFHWVQFTVLKDKKRLLAGLWTLCHNDLCWSHTPEAPWFLSGFNHISSRVSSPDQNLLMIPITRTRIGNIATVELGLSETNVGVSPWMSQVPERQLNSVAQSRTQREAGTQTEPETQTGPETQKALAAQPEPEAQAESRTQTEPEIGNESVIRDGLITQARLATEIEPVDRVNPRPEAEITIGNETSDMLSNRLEGKEKKMTEDRDDENRDLAEKNDDDKTKN</sequence>
<keyword evidence="2" id="KW-1133">Transmembrane helix</keyword>